<keyword evidence="2" id="KW-1185">Reference proteome</keyword>
<feature type="non-terminal residue" evidence="1">
    <location>
        <position position="566"/>
    </location>
</feature>
<comment type="caution">
    <text evidence="1">The sequence shown here is derived from an EMBL/GenBank/DDBJ whole genome shotgun (WGS) entry which is preliminary data.</text>
</comment>
<reference evidence="1" key="1">
    <citation type="submission" date="2021-06" db="EMBL/GenBank/DDBJ databases">
        <authorList>
            <person name="Kallberg Y."/>
            <person name="Tangrot J."/>
            <person name="Rosling A."/>
        </authorList>
    </citation>
    <scope>NUCLEOTIDE SEQUENCE</scope>
    <source>
        <strain evidence="1">MA461A</strain>
    </source>
</reference>
<name>A0ACA9N8D6_9GLOM</name>
<evidence type="ECO:0000313" key="2">
    <source>
        <dbReference type="Proteomes" id="UP000789920"/>
    </source>
</evidence>
<accession>A0ACA9N8D6</accession>
<evidence type="ECO:0000313" key="1">
    <source>
        <dbReference type="EMBL" id="CAG8631033.1"/>
    </source>
</evidence>
<proteinExistence type="predicted"/>
<sequence>MWHKYFERAYFQWNILEFLKECEVEPFDRKISCYIACLETIANNEEGCRRERAQYLLDQYRKASTGDSPRSTDGPKPDYKRARNWERERVYGSIYLHQPTFVDGNLSGTVNNGTIGTVNGIVSGSSKREVQVPDNQDNDKVPKRTRIDDYFPVRWRDQQPRTPEHQIYPSIYPSGFGFPCVQKNDIENSYDMRFYEDININEDIYVDEILLSQEATDAPANIMNVSNILNDPESSEIASTILTTPHSYNISNILNDSSNELVEKSITPTSPSPYYKQPRFITNNEYMDMVWSPWHFDKIIGEIDIEKKIIGLCEKEKKAKIKSSLNYGIIDLNDSRIMNVLGPSVKVYFEAEMKKYKPQRSVSKEALETLKYFNVTSLSELGKALSNITINYENPNRDTGVLNLDSSELQEGWYNSNIVAPFFDDCLASLNDCILRRGEVESKAQKLLGIKSSKKPKYDGILSFNRKIEFIYVETVTTSILSKRDKDLSKLHEAIVIMFKLIVSSLPEKIVHEISDLPILCIQFCGTTADVYLANWPVNMRPVVFSIFEFDIPEQVTSLPSLTKSA</sequence>
<gene>
    <name evidence="1" type="ORF">RPERSI_LOCUS7107</name>
</gene>
<dbReference type="Proteomes" id="UP000789920">
    <property type="component" value="Unassembled WGS sequence"/>
</dbReference>
<dbReference type="EMBL" id="CAJVQC010011776">
    <property type="protein sequence ID" value="CAG8631033.1"/>
    <property type="molecule type" value="Genomic_DNA"/>
</dbReference>
<organism evidence="1 2">
    <name type="scientific">Racocetra persica</name>
    <dbReference type="NCBI Taxonomy" id="160502"/>
    <lineage>
        <taxon>Eukaryota</taxon>
        <taxon>Fungi</taxon>
        <taxon>Fungi incertae sedis</taxon>
        <taxon>Mucoromycota</taxon>
        <taxon>Glomeromycotina</taxon>
        <taxon>Glomeromycetes</taxon>
        <taxon>Diversisporales</taxon>
        <taxon>Gigasporaceae</taxon>
        <taxon>Racocetra</taxon>
    </lineage>
</organism>
<protein>
    <submittedName>
        <fullName evidence="1">22396_t:CDS:1</fullName>
    </submittedName>
</protein>